<keyword evidence="2" id="KW-0443">Lipid metabolism</keyword>
<evidence type="ECO:0000313" key="5">
    <source>
        <dbReference type="Proteomes" id="UP001328107"/>
    </source>
</evidence>
<feature type="non-terminal residue" evidence="4">
    <location>
        <position position="1"/>
    </location>
</feature>
<keyword evidence="1" id="KW-0442">Lipid degradation</keyword>
<gene>
    <name evidence="4" type="ORF">PMAYCL1PPCAC_21553</name>
</gene>
<evidence type="ECO:0000256" key="1">
    <source>
        <dbReference type="ARBA" id="ARBA00022963"/>
    </source>
</evidence>
<feature type="domain" description="AB hydrolase-1" evidence="3">
    <location>
        <begin position="8"/>
        <end position="117"/>
    </location>
</feature>
<comment type="caution">
    <text evidence="4">The sequence shown here is derived from an EMBL/GenBank/DDBJ whole genome shotgun (WGS) entry which is preliminary data.</text>
</comment>
<dbReference type="EMBL" id="BTRK01000005">
    <property type="protein sequence ID" value="GMR51358.1"/>
    <property type="molecule type" value="Genomic_DNA"/>
</dbReference>
<reference evidence="5" key="1">
    <citation type="submission" date="2022-10" db="EMBL/GenBank/DDBJ databases">
        <title>Genome assembly of Pristionchus species.</title>
        <authorList>
            <person name="Yoshida K."/>
            <person name="Sommer R.J."/>
        </authorList>
    </citation>
    <scope>NUCLEOTIDE SEQUENCE [LARGE SCALE GENOMIC DNA]</scope>
    <source>
        <strain evidence="5">RS5460</strain>
    </source>
</reference>
<dbReference type="Gene3D" id="3.40.50.1820">
    <property type="entry name" value="alpha/beta hydrolase"/>
    <property type="match status" value="1"/>
</dbReference>
<name>A0AAN5I430_9BILA</name>
<dbReference type="AlphaFoldDB" id="A0AAN5I430"/>
<dbReference type="GO" id="GO:0016042">
    <property type="term" value="P:lipid catabolic process"/>
    <property type="evidence" value="ECO:0007669"/>
    <property type="project" value="UniProtKB-KW"/>
</dbReference>
<keyword evidence="5" id="KW-1185">Reference proteome</keyword>
<accession>A0AAN5I430</accession>
<organism evidence="4 5">
    <name type="scientific">Pristionchus mayeri</name>
    <dbReference type="NCBI Taxonomy" id="1317129"/>
    <lineage>
        <taxon>Eukaryota</taxon>
        <taxon>Metazoa</taxon>
        <taxon>Ecdysozoa</taxon>
        <taxon>Nematoda</taxon>
        <taxon>Chromadorea</taxon>
        <taxon>Rhabditida</taxon>
        <taxon>Rhabditina</taxon>
        <taxon>Diplogasteromorpha</taxon>
        <taxon>Diplogasteroidea</taxon>
        <taxon>Neodiplogasteridae</taxon>
        <taxon>Pristionchus</taxon>
    </lineage>
</organism>
<dbReference type="SUPFAM" id="SSF53474">
    <property type="entry name" value="alpha/beta-Hydrolases"/>
    <property type="match status" value="1"/>
</dbReference>
<protein>
    <recommendedName>
        <fullName evidence="3">AB hydrolase-1 domain-containing protein</fullName>
    </recommendedName>
</protein>
<feature type="non-terminal residue" evidence="4">
    <location>
        <position position="122"/>
    </location>
</feature>
<dbReference type="InterPro" id="IPR000073">
    <property type="entry name" value="AB_hydrolase_1"/>
</dbReference>
<dbReference type="Proteomes" id="UP001328107">
    <property type="component" value="Unassembled WGS sequence"/>
</dbReference>
<dbReference type="Pfam" id="PF00561">
    <property type="entry name" value="Abhydrolase_1"/>
    <property type="match status" value="1"/>
</dbReference>
<dbReference type="PANTHER" id="PTHR11005">
    <property type="entry name" value="LYSOSOMAL ACID LIPASE-RELATED"/>
    <property type="match status" value="1"/>
</dbReference>
<evidence type="ECO:0000259" key="3">
    <source>
        <dbReference type="Pfam" id="PF00561"/>
    </source>
</evidence>
<proteinExistence type="predicted"/>
<dbReference type="InterPro" id="IPR029058">
    <property type="entry name" value="AB_hydrolase_fold"/>
</dbReference>
<evidence type="ECO:0000313" key="4">
    <source>
        <dbReference type="EMBL" id="GMR51358.1"/>
    </source>
</evidence>
<sequence length="122" mass="13447">SDSSCHRPVVLMAHGFAASSTEFFLNPPESSPAFILADAGFDVFLLNHRVSTYSRRHVSLSPDDETFWQFTIDDYARYDAIAVVDKVLEVSGHDSLHWIGHSLGTLTGFMALAGNPEYNGKV</sequence>
<evidence type="ECO:0000256" key="2">
    <source>
        <dbReference type="ARBA" id="ARBA00023098"/>
    </source>
</evidence>